<keyword evidence="6" id="KW-0238">DNA-binding</keyword>
<gene>
    <name evidence="6" type="ORF">SAMN05216249_10242</name>
</gene>
<dbReference type="RefSeq" id="WP_092870003.1">
    <property type="nucleotide sequence ID" value="NZ_FOJY01000002.1"/>
</dbReference>
<dbReference type="Proteomes" id="UP000198838">
    <property type="component" value="Unassembled WGS sequence"/>
</dbReference>
<evidence type="ECO:0000259" key="4">
    <source>
        <dbReference type="PROSITE" id="PS50110"/>
    </source>
</evidence>
<dbReference type="PANTHER" id="PTHR43228:SF1">
    <property type="entry name" value="TWO-COMPONENT RESPONSE REGULATOR ARR22"/>
    <property type="match status" value="1"/>
</dbReference>
<dbReference type="OrthoDB" id="9788600at2"/>
<sequence>MRIAIVDDETIYSDCLKKILLDFSNKYGRNFEIFTYESGEDFVDTLETKEYSFVFMDIYMKKINGIEAATTMRSKGHNSILVFLTTSTEFMPQAFSCHAFEYITKPFDAERVEKVLKDALKVIPEESVYITLNVSGMDIKILLEDIYSVLSDAHYLDFHTKNGKVLRCRMTGKQFLNLIDNDERFLAINRGIIVNMDKISEIKEGTIAMEGGDVYPVQIKNSSKIIQAIQDYNFAKIRKRQKRGNIS</sequence>
<organism evidence="6 7">
    <name type="scientific">Acetitomaculum ruminis DSM 5522</name>
    <dbReference type="NCBI Taxonomy" id="1120918"/>
    <lineage>
        <taxon>Bacteria</taxon>
        <taxon>Bacillati</taxon>
        <taxon>Bacillota</taxon>
        <taxon>Clostridia</taxon>
        <taxon>Lachnospirales</taxon>
        <taxon>Lachnospiraceae</taxon>
        <taxon>Acetitomaculum</taxon>
    </lineage>
</organism>
<dbReference type="PROSITE" id="PS50930">
    <property type="entry name" value="HTH_LYTTR"/>
    <property type="match status" value="1"/>
</dbReference>
<feature type="domain" description="Response regulatory" evidence="4">
    <location>
        <begin position="2"/>
        <end position="120"/>
    </location>
</feature>
<evidence type="ECO:0000256" key="1">
    <source>
        <dbReference type="ARBA" id="ARBA00018672"/>
    </source>
</evidence>
<accession>A0A1I0VK70</accession>
<dbReference type="InterPro" id="IPR001789">
    <property type="entry name" value="Sig_transdc_resp-reg_receiver"/>
</dbReference>
<name>A0A1I0VK70_9FIRM</name>
<dbReference type="Gene3D" id="3.40.50.2300">
    <property type="match status" value="1"/>
</dbReference>
<proteinExistence type="predicted"/>
<dbReference type="InterPro" id="IPR007492">
    <property type="entry name" value="LytTR_DNA-bd_dom"/>
</dbReference>
<keyword evidence="3" id="KW-0597">Phosphoprotein</keyword>
<comment type="function">
    <text evidence="2">May play the central regulatory role in sporulation. It may be an element of the effector pathway responsible for the activation of sporulation genes in response to nutritional stress. Spo0A may act in concert with spo0H (a sigma factor) to control the expression of some genes that are critical to the sporulation process.</text>
</comment>
<dbReference type="EMBL" id="FOJY01000002">
    <property type="protein sequence ID" value="SFA76413.1"/>
    <property type="molecule type" value="Genomic_DNA"/>
</dbReference>
<keyword evidence="7" id="KW-1185">Reference proteome</keyword>
<reference evidence="6 7" key="1">
    <citation type="submission" date="2016-10" db="EMBL/GenBank/DDBJ databases">
        <authorList>
            <person name="de Groot N.N."/>
        </authorList>
    </citation>
    <scope>NUCLEOTIDE SEQUENCE [LARGE SCALE GENOMIC DNA]</scope>
    <source>
        <strain evidence="6 7">DSM 5522</strain>
    </source>
</reference>
<dbReference type="Pfam" id="PF04397">
    <property type="entry name" value="LytTR"/>
    <property type="match status" value="1"/>
</dbReference>
<feature type="modified residue" description="4-aspartylphosphate" evidence="3">
    <location>
        <position position="57"/>
    </location>
</feature>
<dbReference type="SMART" id="SM00850">
    <property type="entry name" value="LytTR"/>
    <property type="match status" value="1"/>
</dbReference>
<dbReference type="Pfam" id="PF00072">
    <property type="entry name" value="Response_reg"/>
    <property type="match status" value="1"/>
</dbReference>
<dbReference type="GO" id="GO:0003677">
    <property type="term" value="F:DNA binding"/>
    <property type="evidence" value="ECO:0007669"/>
    <property type="project" value="UniProtKB-KW"/>
</dbReference>
<dbReference type="InterPro" id="IPR052048">
    <property type="entry name" value="ST_Response_Regulator"/>
</dbReference>
<feature type="domain" description="HTH LytTR-type" evidence="5">
    <location>
        <begin position="130"/>
        <end position="203"/>
    </location>
</feature>
<dbReference type="PANTHER" id="PTHR43228">
    <property type="entry name" value="TWO-COMPONENT RESPONSE REGULATOR"/>
    <property type="match status" value="1"/>
</dbReference>
<evidence type="ECO:0000259" key="5">
    <source>
        <dbReference type="PROSITE" id="PS50930"/>
    </source>
</evidence>
<dbReference type="STRING" id="1120918.SAMN05216249_10242"/>
<evidence type="ECO:0000313" key="7">
    <source>
        <dbReference type="Proteomes" id="UP000198838"/>
    </source>
</evidence>
<evidence type="ECO:0000256" key="3">
    <source>
        <dbReference type="PROSITE-ProRule" id="PRU00169"/>
    </source>
</evidence>
<dbReference type="SMART" id="SM00448">
    <property type="entry name" value="REC"/>
    <property type="match status" value="1"/>
</dbReference>
<dbReference type="AlphaFoldDB" id="A0A1I0VK70"/>
<dbReference type="InterPro" id="IPR011006">
    <property type="entry name" value="CheY-like_superfamily"/>
</dbReference>
<evidence type="ECO:0000313" key="6">
    <source>
        <dbReference type="EMBL" id="SFA76413.1"/>
    </source>
</evidence>
<dbReference type="GO" id="GO:0000160">
    <property type="term" value="P:phosphorelay signal transduction system"/>
    <property type="evidence" value="ECO:0007669"/>
    <property type="project" value="InterPro"/>
</dbReference>
<evidence type="ECO:0000256" key="2">
    <source>
        <dbReference type="ARBA" id="ARBA00024867"/>
    </source>
</evidence>
<dbReference type="Gene3D" id="2.40.50.1020">
    <property type="entry name" value="LytTr DNA-binding domain"/>
    <property type="match status" value="1"/>
</dbReference>
<dbReference type="PROSITE" id="PS50110">
    <property type="entry name" value="RESPONSE_REGULATORY"/>
    <property type="match status" value="1"/>
</dbReference>
<dbReference type="SUPFAM" id="SSF52172">
    <property type="entry name" value="CheY-like"/>
    <property type="match status" value="1"/>
</dbReference>
<protein>
    <recommendedName>
        <fullName evidence="1">Stage 0 sporulation protein A homolog</fullName>
    </recommendedName>
</protein>